<evidence type="ECO:0000313" key="4">
    <source>
        <dbReference type="Proteomes" id="UP001470230"/>
    </source>
</evidence>
<evidence type="ECO:0000256" key="1">
    <source>
        <dbReference type="ARBA" id="ARBA00022741"/>
    </source>
</evidence>
<dbReference type="SUPFAM" id="SSF52540">
    <property type="entry name" value="P-loop containing nucleoside triphosphate hydrolases"/>
    <property type="match status" value="1"/>
</dbReference>
<dbReference type="NCBIfam" id="TIGR00231">
    <property type="entry name" value="small_GTP"/>
    <property type="match status" value="1"/>
</dbReference>
<protein>
    <recommendedName>
        <fullName evidence="5">Small GTP-binding protein</fullName>
    </recommendedName>
</protein>
<dbReference type="PRINTS" id="PR00449">
    <property type="entry name" value="RASTRNSFRMNG"/>
</dbReference>
<evidence type="ECO:0000256" key="2">
    <source>
        <dbReference type="ARBA" id="ARBA00023134"/>
    </source>
</evidence>
<dbReference type="CDD" id="cd00154">
    <property type="entry name" value="Rab"/>
    <property type="match status" value="1"/>
</dbReference>
<dbReference type="PROSITE" id="PS51419">
    <property type="entry name" value="RAB"/>
    <property type="match status" value="1"/>
</dbReference>
<organism evidence="3 4">
    <name type="scientific">Tritrichomonas musculus</name>
    <dbReference type="NCBI Taxonomy" id="1915356"/>
    <lineage>
        <taxon>Eukaryota</taxon>
        <taxon>Metamonada</taxon>
        <taxon>Parabasalia</taxon>
        <taxon>Tritrichomonadida</taxon>
        <taxon>Tritrichomonadidae</taxon>
        <taxon>Tritrichomonas</taxon>
    </lineage>
</organism>
<evidence type="ECO:0000313" key="3">
    <source>
        <dbReference type="EMBL" id="KAK8900306.1"/>
    </source>
</evidence>
<dbReference type="InterPro" id="IPR050227">
    <property type="entry name" value="Rab"/>
</dbReference>
<comment type="caution">
    <text evidence="3">The sequence shown here is derived from an EMBL/GenBank/DDBJ whole genome shotgun (WGS) entry which is preliminary data.</text>
</comment>
<dbReference type="EMBL" id="JAPFFF010000001">
    <property type="protein sequence ID" value="KAK8900306.1"/>
    <property type="molecule type" value="Genomic_DNA"/>
</dbReference>
<dbReference type="Pfam" id="PF00071">
    <property type="entry name" value="Ras"/>
    <property type="match status" value="1"/>
</dbReference>
<dbReference type="InterPro" id="IPR001806">
    <property type="entry name" value="Small_GTPase"/>
</dbReference>
<keyword evidence="1" id="KW-0547">Nucleotide-binding</keyword>
<evidence type="ECO:0008006" key="5">
    <source>
        <dbReference type="Google" id="ProtNLM"/>
    </source>
</evidence>
<sequence length="198" mass="22173">MIENQPEGNEIERYKVILLGDAGVGKTSLCRRYTENTFDFKMNPTIGSSHIRTRVNVDGRSVELMIWDTAGQEQFASLVPLYSRNTDVCLVVASVVNSDSCSHIMTWIKRINESGVYPSVVVAINKVDLVEDQPPSIDEIRKKYTEGIDYIFLTSARTGSGIEQLFQQVAAEAISHKKEPANNIQPINEEEKKSKDCC</sequence>
<dbReference type="PANTHER" id="PTHR47977">
    <property type="entry name" value="RAS-RELATED PROTEIN RAB"/>
    <property type="match status" value="1"/>
</dbReference>
<dbReference type="SMART" id="SM00175">
    <property type="entry name" value="RAB"/>
    <property type="match status" value="1"/>
</dbReference>
<dbReference type="Proteomes" id="UP001470230">
    <property type="component" value="Unassembled WGS sequence"/>
</dbReference>
<name>A0ABR2LBF0_9EUKA</name>
<proteinExistence type="predicted"/>
<dbReference type="Gene3D" id="3.40.50.300">
    <property type="entry name" value="P-loop containing nucleotide triphosphate hydrolases"/>
    <property type="match status" value="1"/>
</dbReference>
<keyword evidence="2" id="KW-0342">GTP-binding</keyword>
<dbReference type="PROSITE" id="PS51421">
    <property type="entry name" value="RAS"/>
    <property type="match status" value="1"/>
</dbReference>
<gene>
    <name evidence="3" type="ORF">M9Y10_002629</name>
</gene>
<reference evidence="3 4" key="1">
    <citation type="submission" date="2024-04" db="EMBL/GenBank/DDBJ databases">
        <title>Tritrichomonas musculus Genome.</title>
        <authorList>
            <person name="Alves-Ferreira E."/>
            <person name="Grigg M."/>
            <person name="Lorenzi H."/>
            <person name="Galac M."/>
        </authorList>
    </citation>
    <scope>NUCLEOTIDE SEQUENCE [LARGE SCALE GENOMIC DNA]</scope>
    <source>
        <strain evidence="3 4">EAF2021</strain>
    </source>
</reference>
<dbReference type="SMART" id="SM00173">
    <property type="entry name" value="RAS"/>
    <property type="match status" value="1"/>
</dbReference>
<dbReference type="InterPro" id="IPR005225">
    <property type="entry name" value="Small_GTP-bd"/>
</dbReference>
<keyword evidence="4" id="KW-1185">Reference proteome</keyword>
<accession>A0ABR2LBF0</accession>
<dbReference type="SMART" id="SM00174">
    <property type="entry name" value="RHO"/>
    <property type="match status" value="1"/>
</dbReference>
<dbReference type="InterPro" id="IPR027417">
    <property type="entry name" value="P-loop_NTPase"/>
</dbReference>